<reference evidence="1 2" key="1">
    <citation type="journal article" date="2017" name="Curr. Biol.">
        <title>The Evolution of Venom by Co-option of Single-Copy Genes.</title>
        <authorList>
            <person name="Martinson E.O."/>
            <person name="Mrinalini"/>
            <person name="Kelkar Y.D."/>
            <person name="Chang C.H."/>
            <person name="Werren J.H."/>
        </authorList>
    </citation>
    <scope>NUCLEOTIDE SEQUENCE [LARGE SCALE GENOMIC DNA]</scope>
    <source>
        <strain evidence="1 2">Alberta</strain>
        <tissue evidence="1">Whole body</tissue>
    </source>
</reference>
<accession>A0A232EL59</accession>
<comment type="caution">
    <text evidence="1">The sequence shown here is derived from an EMBL/GenBank/DDBJ whole genome shotgun (WGS) entry which is preliminary data.</text>
</comment>
<dbReference type="Proteomes" id="UP000215335">
    <property type="component" value="Unassembled WGS sequence"/>
</dbReference>
<gene>
    <name evidence="1" type="ORF">TSAR_015968</name>
</gene>
<evidence type="ECO:0000313" key="1">
    <source>
        <dbReference type="EMBL" id="OXU19096.1"/>
    </source>
</evidence>
<name>A0A232EL59_9HYME</name>
<dbReference type="EMBL" id="NNAY01003620">
    <property type="protein sequence ID" value="OXU19096.1"/>
    <property type="molecule type" value="Genomic_DNA"/>
</dbReference>
<organism evidence="1 2">
    <name type="scientific">Trichomalopsis sarcophagae</name>
    <dbReference type="NCBI Taxonomy" id="543379"/>
    <lineage>
        <taxon>Eukaryota</taxon>
        <taxon>Metazoa</taxon>
        <taxon>Ecdysozoa</taxon>
        <taxon>Arthropoda</taxon>
        <taxon>Hexapoda</taxon>
        <taxon>Insecta</taxon>
        <taxon>Pterygota</taxon>
        <taxon>Neoptera</taxon>
        <taxon>Endopterygota</taxon>
        <taxon>Hymenoptera</taxon>
        <taxon>Apocrita</taxon>
        <taxon>Proctotrupomorpha</taxon>
        <taxon>Chalcidoidea</taxon>
        <taxon>Pteromalidae</taxon>
        <taxon>Pteromalinae</taxon>
        <taxon>Trichomalopsis</taxon>
    </lineage>
</organism>
<proteinExistence type="predicted"/>
<dbReference type="AlphaFoldDB" id="A0A232EL59"/>
<keyword evidence="2" id="KW-1185">Reference proteome</keyword>
<sequence length="72" mass="8333">MSLFSVKLQETTLILPTLGVRYLEERCRYILFSDLENLRVMRDDINTVYPGHQVPLRVLPSRYSCSATPKTS</sequence>
<evidence type="ECO:0000313" key="2">
    <source>
        <dbReference type="Proteomes" id="UP000215335"/>
    </source>
</evidence>
<protein>
    <submittedName>
        <fullName evidence="1">Uncharacterized protein</fullName>
    </submittedName>
</protein>